<feature type="region of interest" description="Disordered" evidence="1">
    <location>
        <begin position="63"/>
        <end position="101"/>
    </location>
</feature>
<evidence type="ECO:0000313" key="2">
    <source>
        <dbReference type="EMBL" id="SBQ45187.1"/>
    </source>
</evidence>
<gene>
    <name evidence="2" type="primary">Nfu_g_1_023661</name>
</gene>
<feature type="compositionally biased region" description="Basic residues" evidence="1">
    <location>
        <begin position="1"/>
        <end position="16"/>
    </location>
</feature>
<reference evidence="2" key="2">
    <citation type="submission" date="2016-06" db="EMBL/GenBank/DDBJ databases">
        <title>The genome of a short-lived fish provides insights into sex chromosome evolution and the genetic control of aging.</title>
        <authorList>
            <person name="Reichwald K."/>
            <person name="Felder M."/>
            <person name="Petzold A."/>
            <person name="Koch P."/>
            <person name="Groth M."/>
            <person name="Platzer M."/>
        </authorList>
    </citation>
    <scope>NUCLEOTIDE SEQUENCE</scope>
    <source>
        <tissue evidence="2">Brain</tissue>
    </source>
</reference>
<evidence type="ECO:0000256" key="1">
    <source>
        <dbReference type="SAM" id="MobiDB-lite"/>
    </source>
</evidence>
<feature type="non-terminal residue" evidence="2">
    <location>
        <position position="1"/>
    </location>
</feature>
<dbReference type="EMBL" id="HAEA01016706">
    <property type="protein sequence ID" value="SBQ45187.1"/>
    <property type="molecule type" value="Transcribed_RNA"/>
</dbReference>
<organism evidence="2">
    <name type="scientific">Nothobranchius kadleci</name>
    <name type="common">African annual killifish</name>
    <dbReference type="NCBI Taxonomy" id="1051664"/>
    <lineage>
        <taxon>Eukaryota</taxon>
        <taxon>Metazoa</taxon>
        <taxon>Chordata</taxon>
        <taxon>Craniata</taxon>
        <taxon>Vertebrata</taxon>
        <taxon>Euteleostomi</taxon>
        <taxon>Actinopterygii</taxon>
        <taxon>Neopterygii</taxon>
        <taxon>Teleostei</taxon>
        <taxon>Neoteleostei</taxon>
        <taxon>Acanthomorphata</taxon>
        <taxon>Ovalentaria</taxon>
        <taxon>Atherinomorphae</taxon>
        <taxon>Cyprinodontiformes</taxon>
        <taxon>Nothobranchiidae</taxon>
        <taxon>Nothobranchius</taxon>
    </lineage>
</organism>
<sequence length="101" mass="11832">TLQQNARKRNRTKHTNNRTSQECERETSVRHTRAESTTKTSAVRDPCTRETHITDWDGTRVMNTQQHKHTSSNTDKEAWPQDHGQRRWSLHDGSLMGPCHR</sequence>
<feature type="compositionally biased region" description="Basic and acidic residues" evidence="1">
    <location>
        <begin position="74"/>
        <end position="85"/>
    </location>
</feature>
<dbReference type="AlphaFoldDB" id="A0A1A8EHQ4"/>
<accession>A0A1A8EHQ4</accession>
<feature type="region of interest" description="Disordered" evidence="1">
    <location>
        <begin position="1"/>
        <end position="45"/>
    </location>
</feature>
<reference evidence="2" key="1">
    <citation type="submission" date="2016-05" db="EMBL/GenBank/DDBJ databases">
        <authorList>
            <person name="Lavstsen T."/>
            <person name="Jespersen J.S."/>
        </authorList>
    </citation>
    <scope>NUCLEOTIDE SEQUENCE</scope>
    <source>
        <tissue evidence="2">Brain</tissue>
    </source>
</reference>
<feature type="non-terminal residue" evidence="2">
    <location>
        <position position="101"/>
    </location>
</feature>
<name>A0A1A8EHQ4_NOTKA</name>
<protein>
    <submittedName>
        <fullName evidence="2">Uncharacterized protein</fullName>
    </submittedName>
</protein>
<proteinExistence type="predicted"/>
<feature type="compositionally biased region" description="Basic and acidic residues" evidence="1">
    <location>
        <begin position="21"/>
        <end position="36"/>
    </location>
</feature>